<dbReference type="OrthoDB" id="1399920at2"/>
<keyword evidence="1" id="KW-0802">TPR repeat</keyword>
<dbReference type="Proteomes" id="UP000192360">
    <property type="component" value="Unassembled WGS sequence"/>
</dbReference>
<evidence type="ECO:0000256" key="1">
    <source>
        <dbReference type="PROSITE-ProRule" id="PRU00339"/>
    </source>
</evidence>
<evidence type="ECO:0000313" key="2">
    <source>
        <dbReference type="EMBL" id="SMC87195.1"/>
    </source>
</evidence>
<gene>
    <name evidence="2" type="ORF">SAMN05660703_3134</name>
</gene>
<dbReference type="Pfam" id="PF13181">
    <property type="entry name" value="TPR_8"/>
    <property type="match status" value="2"/>
</dbReference>
<dbReference type="STRING" id="504486.SAMN05660703_3134"/>
<dbReference type="RefSeq" id="WP_084063092.1">
    <property type="nucleotide sequence ID" value="NZ_FWXO01000007.1"/>
</dbReference>
<dbReference type="SMART" id="SM00028">
    <property type="entry name" value="TPR"/>
    <property type="match status" value="3"/>
</dbReference>
<evidence type="ECO:0000313" key="3">
    <source>
        <dbReference type="Proteomes" id="UP000192360"/>
    </source>
</evidence>
<protein>
    <submittedName>
        <fullName evidence="2">Tetratricopeptide repeat-containing protein</fullName>
    </submittedName>
</protein>
<dbReference type="EMBL" id="FWXO01000007">
    <property type="protein sequence ID" value="SMC87195.1"/>
    <property type="molecule type" value="Genomic_DNA"/>
</dbReference>
<organism evidence="2 3">
    <name type="scientific">Cellulophaga tyrosinoxydans</name>
    <dbReference type="NCBI Taxonomy" id="504486"/>
    <lineage>
        <taxon>Bacteria</taxon>
        <taxon>Pseudomonadati</taxon>
        <taxon>Bacteroidota</taxon>
        <taxon>Flavobacteriia</taxon>
        <taxon>Flavobacteriales</taxon>
        <taxon>Flavobacteriaceae</taxon>
        <taxon>Cellulophaga</taxon>
    </lineage>
</organism>
<accession>A0A1W2CPL5</accession>
<name>A0A1W2CPL5_9FLAO</name>
<dbReference type="Gene3D" id="1.25.40.10">
    <property type="entry name" value="Tetratricopeptide repeat domain"/>
    <property type="match status" value="3"/>
</dbReference>
<sequence>MKYLFTILTFVLLQSCTTTTNDKITNSEDYDQYLQSVAPKTTSKYFDLWNSKIKPDSIQLTSFGIVASQYDAYFKATGEIDYLKKSEQALEKAVEIAAIGRSGYRRSLARNYISQHRFKEALVQAEAALEIGAGLKETQSLLFDVHMELGNYDLAKTYLDSIKTGSSFDFLIRAAKWNDCKGDLTSTINYMEQAKNLAEKTYSKPLILWAYTNLADYYGHAGRIKESYAFYLKSLELDQQNAYAKKGIAWIVFSYENNPQEALRILDSVTKNHHSPDYYLLKAEIASFMGNQKEQSINLDEYIIRTKNPKFGDMYNAYNIDLYLNETGQLDKALELAKREVENRPTPESYNFLAYSYFKLNNKKEALTIIEKYVEGKTFEPGVLINVAEIYKANGYKAKSNALKQELMGALYELGPSMKSKIESL</sequence>
<dbReference type="AlphaFoldDB" id="A0A1W2CPL5"/>
<feature type="repeat" description="TPR" evidence="1">
    <location>
        <begin position="208"/>
        <end position="241"/>
    </location>
</feature>
<dbReference type="PROSITE" id="PS51257">
    <property type="entry name" value="PROKAR_LIPOPROTEIN"/>
    <property type="match status" value="1"/>
</dbReference>
<dbReference type="SUPFAM" id="SSF48452">
    <property type="entry name" value="TPR-like"/>
    <property type="match status" value="2"/>
</dbReference>
<dbReference type="InterPro" id="IPR011990">
    <property type="entry name" value="TPR-like_helical_dom_sf"/>
</dbReference>
<reference evidence="2 3" key="1">
    <citation type="submission" date="2017-04" db="EMBL/GenBank/DDBJ databases">
        <authorList>
            <person name="Afonso C.L."/>
            <person name="Miller P.J."/>
            <person name="Scott M.A."/>
            <person name="Spackman E."/>
            <person name="Goraichik I."/>
            <person name="Dimitrov K.M."/>
            <person name="Suarez D.L."/>
            <person name="Swayne D.E."/>
        </authorList>
    </citation>
    <scope>NUCLEOTIDE SEQUENCE [LARGE SCALE GENOMIC DNA]</scope>
    <source>
        <strain evidence="2 3">DSM 21164</strain>
    </source>
</reference>
<keyword evidence="3" id="KW-1185">Reference proteome</keyword>
<dbReference type="PROSITE" id="PS50005">
    <property type="entry name" value="TPR"/>
    <property type="match status" value="1"/>
</dbReference>
<dbReference type="InterPro" id="IPR019734">
    <property type="entry name" value="TPR_rpt"/>
</dbReference>
<proteinExistence type="predicted"/>